<gene>
    <name evidence="2" type="ORF">KC19_9G022600</name>
</gene>
<evidence type="ECO:0000256" key="1">
    <source>
        <dbReference type="SAM" id="SignalP"/>
    </source>
</evidence>
<sequence length="49" mass="5389">MYVSVIQSVTIMLSGCFNLCLLLETCTHHSLNVSSIIHTKFTLESLGGF</sequence>
<name>A0A8T0GVF8_CERPU</name>
<feature type="chain" id="PRO_5035796233" evidence="1">
    <location>
        <begin position="17"/>
        <end position="49"/>
    </location>
</feature>
<dbReference type="Proteomes" id="UP000822688">
    <property type="component" value="Chromosome 9"/>
</dbReference>
<protein>
    <submittedName>
        <fullName evidence="2">Uncharacterized protein</fullName>
    </submittedName>
</protein>
<evidence type="ECO:0000313" key="2">
    <source>
        <dbReference type="EMBL" id="KAG0560892.1"/>
    </source>
</evidence>
<comment type="caution">
    <text evidence="2">The sequence shown here is derived from an EMBL/GenBank/DDBJ whole genome shotgun (WGS) entry which is preliminary data.</text>
</comment>
<keyword evidence="3" id="KW-1185">Reference proteome</keyword>
<reference evidence="2" key="1">
    <citation type="submission" date="2020-06" db="EMBL/GenBank/DDBJ databases">
        <title>WGS assembly of Ceratodon purpureus strain R40.</title>
        <authorList>
            <person name="Carey S.B."/>
            <person name="Jenkins J."/>
            <person name="Shu S."/>
            <person name="Lovell J.T."/>
            <person name="Sreedasyam A."/>
            <person name="Maumus F."/>
            <person name="Tiley G.P."/>
            <person name="Fernandez-Pozo N."/>
            <person name="Barry K."/>
            <person name="Chen C."/>
            <person name="Wang M."/>
            <person name="Lipzen A."/>
            <person name="Daum C."/>
            <person name="Saski C.A."/>
            <person name="Payton A.C."/>
            <person name="Mcbreen J.C."/>
            <person name="Conrad R.E."/>
            <person name="Kollar L.M."/>
            <person name="Olsson S."/>
            <person name="Huttunen S."/>
            <person name="Landis J.B."/>
            <person name="Wickett N.J."/>
            <person name="Johnson M.G."/>
            <person name="Rensing S.A."/>
            <person name="Grimwood J."/>
            <person name="Schmutz J."/>
            <person name="Mcdaniel S.F."/>
        </authorList>
    </citation>
    <scope>NUCLEOTIDE SEQUENCE</scope>
    <source>
        <strain evidence="2">R40</strain>
    </source>
</reference>
<feature type="signal peptide" evidence="1">
    <location>
        <begin position="1"/>
        <end position="16"/>
    </location>
</feature>
<dbReference type="EMBL" id="CM026430">
    <property type="protein sequence ID" value="KAG0560892.1"/>
    <property type="molecule type" value="Genomic_DNA"/>
</dbReference>
<proteinExistence type="predicted"/>
<keyword evidence="1" id="KW-0732">Signal</keyword>
<evidence type="ECO:0000313" key="3">
    <source>
        <dbReference type="Proteomes" id="UP000822688"/>
    </source>
</evidence>
<organism evidence="2 3">
    <name type="scientific">Ceratodon purpureus</name>
    <name type="common">Fire moss</name>
    <name type="synonym">Dicranum purpureum</name>
    <dbReference type="NCBI Taxonomy" id="3225"/>
    <lineage>
        <taxon>Eukaryota</taxon>
        <taxon>Viridiplantae</taxon>
        <taxon>Streptophyta</taxon>
        <taxon>Embryophyta</taxon>
        <taxon>Bryophyta</taxon>
        <taxon>Bryophytina</taxon>
        <taxon>Bryopsida</taxon>
        <taxon>Dicranidae</taxon>
        <taxon>Pseudoditrichales</taxon>
        <taxon>Ditrichaceae</taxon>
        <taxon>Ceratodon</taxon>
    </lineage>
</organism>
<dbReference type="AlphaFoldDB" id="A0A8T0GVF8"/>
<accession>A0A8T0GVF8</accession>